<evidence type="ECO:0000313" key="2">
    <source>
        <dbReference type="EMBL" id="PON88582.1"/>
    </source>
</evidence>
<accession>A0A2P5ESR6</accession>
<dbReference type="Proteomes" id="UP000237000">
    <property type="component" value="Unassembled WGS sequence"/>
</dbReference>
<keyword evidence="3" id="KW-1185">Reference proteome</keyword>
<dbReference type="EMBL" id="JXTC01000104">
    <property type="protein sequence ID" value="PON88582.1"/>
    <property type="molecule type" value="Genomic_DNA"/>
</dbReference>
<evidence type="ECO:0000313" key="3">
    <source>
        <dbReference type="Proteomes" id="UP000237000"/>
    </source>
</evidence>
<dbReference type="InParanoid" id="A0A2P5ESR6"/>
<sequence>MVIGFDLYNANVSFFSNHIVFPRTFARYNFWWGNDIALYVVLPSKCEEDKPKKKLQKMEMHCLVLNDMFSPLRKLLIYPFGALVLVAYGYGSFLIKRVNMEIKQPRPS</sequence>
<feature type="transmembrane region" description="Helical" evidence="1">
    <location>
        <begin position="75"/>
        <end position="95"/>
    </location>
</feature>
<comment type="caution">
    <text evidence="2">The sequence shown here is derived from an EMBL/GenBank/DDBJ whole genome shotgun (WGS) entry which is preliminary data.</text>
</comment>
<reference evidence="3" key="1">
    <citation type="submission" date="2016-06" db="EMBL/GenBank/DDBJ databases">
        <title>Parallel loss of symbiosis genes in relatives of nitrogen-fixing non-legume Parasponia.</title>
        <authorList>
            <person name="Van Velzen R."/>
            <person name="Holmer R."/>
            <person name="Bu F."/>
            <person name="Rutten L."/>
            <person name="Van Zeijl A."/>
            <person name="Liu W."/>
            <person name="Santuari L."/>
            <person name="Cao Q."/>
            <person name="Sharma T."/>
            <person name="Shen D."/>
            <person name="Roswanjaya Y."/>
            <person name="Wardhani T."/>
            <person name="Kalhor M.S."/>
            <person name="Jansen J."/>
            <person name="Van den Hoogen J."/>
            <person name="Gungor B."/>
            <person name="Hartog M."/>
            <person name="Hontelez J."/>
            <person name="Verver J."/>
            <person name="Yang W.-C."/>
            <person name="Schijlen E."/>
            <person name="Repin R."/>
            <person name="Schilthuizen M."/>
            <person name="Schranz E."/>
            <person name="Heidstra R."/>
            <person name="Miyata K."/>
            <person name="Fedorova E."/>
            <person name="Kohlen W."/>
            <person name="Bisseling T."/>
            <person name="Smit S."/>
            <person name="Geurts R."/>
        </authorList>
    </citation>
    <scope>NUCLEOTIDE SEQUENCE [LARGE SCALE GENOMIC DNA]</scope>
    <source>
        <strain evidence="3">cv. RG33-2</strain>
    </source>
</reference>
<name>A0A2P5ESR6_TREOI</name>
<evidence type="ECO:0000256" key="1">
    <source>
        <dbReference type="SAM" id="Phobius"/>
    </source>
</evidence>
<keyword evidence="1" id="KW-0812">Transmembrane</keyword>
<gene>
    <name evidence="2" type="ORF">TorRG33x02_156470</name>
</gene>
<keyword evidence="1" id="KW-0472">Membrane</keyword>
<proteinExistence type="predicted"/>
<protein>
    <submittedName>
        <fullName evidence="2">Uncharacterized protein</fullName>
    </submittedName>
</protein>
<keyword evidence="1" id="KW-1133">Transmembrane helix</keyword>
<dbReference type="AlphaFoldDB" id="A0A2P5ESR6"/>
<organism evidence="2 3">
    <name type="scientific">Trema orientale</name>
    <name type="common">Charcoal tree</name>
    <name type="synonym">Celtis orientalis</name>
    <dbReference type="NCBI Taxonomy" id="63057"/>
    <lineage>
        <taxon>Eukaryota</taxon>
        <taxon>Viridiplantae</taxon>
        <taxon>Streptophyta</taxon>
        <taxon>Embryophyta</taxon>
        <taxon>Tracheophyta</taxon>
        <taxon>Spermatophyta</taxon>
        <taxon>Magnoliopsida</taxon>
        <taxon>eudicotyledons</taxon>
        <taxon>Gunneridae</taxon>
        <taxon>Pentapetalae</taxon>
        <taxon>rosids</taxon>
        <taxon>fabids</taxon>
        <taxon>Rosales</taxon>
        <taxon>Cannabaceae</taxon>
        <taxon>Trema</taxon>
    </lineage>
</organism>
<dbReference type="OrthoDB" id="10293741at2759"/>